<gene>
    <name evidence="2" type="ORF">F0562_004537</name>
</gene>
<dbReference type="EMBL" id="CM018032">
    <property type="protein sequence ID" value="KAA8548202.1"/>
    <property type="molecule type" value="Genomic_DNA"/>
</dbReference>
<accession>A0A5J5C2Q5</accession>
<dbReference type="AlphaFoldDB" id="A0A5J5C2Q5"/>
<evidence type="ECO:0000259" key="1">
    <source>
        <dbReference type="Pfam" id="PF25821"/>
    </source>
</evidence>
<evidence type="ECO:0000313" key="2">
    <source>
        <dbReference type="EMBL" id="KAA8548202.1"/>
    </source>
</evidence>
<dbReference type="PANTHER" id="PTHR33595:SF4">
    <property type="entry name" value="EMB|CAB62340.1"/>
    <property type="match status" value="1"/>
</dbReference>
<dbReference type="PANTHER" id="PTHR33595">
    <property type="entry name" value="VON WILLEBRAND FACTOR A DOMAIN PROTEIN"/>
    <property type="match status" value="1"/>
</dbReference>
<name>A0A5J5C2Q5_9ASTE</name>
<dbReference type="OrthoDB" id="1898295at2759"/>
<reference evidence="2 3" key="1">
    <citation type="submission" date="2019-09" db="EMBL/GenBank/DDBJ databases">
        <title>A chromosome-level genome assembly of the Chinese tupelo Nyssa sinensis.</title>
        <authorList>
            <person name="Yang X."/>
            <person name="Kang M."/>
            <person name="Yang Y."/>
            <person name="Xiong H."/>
            <person name="Wang M."/>
            <person name="Zhang Z."/>
            <person name="Wang Z."/>
            <person name="Wu H."/>
            <person name="Ma T."/>
            <person name="Liu J."/>
            <person name="Xi Z."/>
        </authorList>
    </citation>
    <scope>NUCLEOTIDE SEQUENCE [LARGE SCALE GENOMIC DNA]</scope>
    <source>
        <strain evidence="2">J267</strain>
        <tissue evidence="2">Leaf</tissue>
    </source>
</reference>
<dbReference type="Pfam" id="PF25821">
    <property type="entry name" value="DUF7950"/>
    <property type="match status" value="1"/>
</dbReference>
<protein>
    <recommendedName>
        <fullName evidence="1">DUF7950 domain-containing protein</fullName>
    </recommendedName>
</protein>
<organism evidence="2 3">
    <name type="scientific">Nyssa sinensis</name>
    <dbReference type="NCBI Taxonomy" id="561372"/>
    <lineage>
        <taxon>Eukaryota</taxon>
        <taxon>Viridiplantae</taxon>
        <taxon>Streptophyta</taxon>
        <taxon>Embryophyta</taxon>
        <taxon>Tracheophyta</taxon>
        <taxon>Spermatophyta</taxon>
        <taxon>Magnoliopsida</taxon>
        <taxon>eudicotyledons</taxon>
        <taxon>Gunneridae</taxon>
        <taxon>Pentapetalae</taxon>
        <taxon>asterids</taxon>
        <taxon>Cornales</taxon>
        <taxon>Nyssaceae</taxon>
        <taxon>Nyssa</taxon>
    </lineage>
</organism>
<dbReference type="Proteomes" id="UP000325577">
    <property type="component" value="Linkage Group LG1"/>
</dbReference>
<dbReference type="InterPro" id="IPR057710">
    <property type="entry name" value="DUF7950"/>
</dbReference>
<feature type="domain" description="DUF7950" evidence="1">
    <location>
        <begin position="159"/>
        <end position="277"/>
    </location>
</feature>
<sequence length="302" mass="34215">MGKKGGRCMERSADDAKDNSMMINRILLQYRPIAPKPTGGGSVTVGSTPENNTVDVVNRRLKRKYVRVRKKRQYKKNTKSCAGSAADSKDELDNKVVTLQLLPERSNGKSFPARGSFHNLNRTVVADDQDDPPLWLKLKNAICGSNVTVAPMLAPAKVVESWVTVECVTDTWMDGEGLGQSDMEKIKNLEVDTCPGFISDGFDRVQWVNEAYKEMVSQQEDDRQWPEKCRVCLVMKEKLPYFYPAFACRVRLQYTWRDQKCSKTVPCDVWRMDFGGVFFHACVPVPGLWNSRRAFESRLLSG</sequence>
<keyword evidence="3" id="KW-1185">Reference proteome</keyword>
<evidence type="ECO:0000313" key="3">
    <source>
        <dbReference type="Proteomes" id="UP000325577"/>
    </source>
</evidence>
<proteinExistence type="predicted"/>